<evidence type="ECO:0000256" key="1">
    <source>
        <dbReference type="ARBA" id="ARBA00010945"/>
    </source>
</evidence>
<dbReference type="GO" id="GO:0006281">
    <property type="term" value="P:DNA repair"/>
    <property type="evidence" value="ECO:0007669"/>
    <property type="project" value="InterPro"/>
</dbReference>
<evidence type="ECO:0000259" key="3">
    <source>
        <dbReference type="PROSITE" id="PS50173"/>
    </source>
</evidence>
<dbReference type="SUPFAM" id="SSF56672">
    <property type="entry name" value="DNA/RNA polymerases"/>
    <property type="match status" value="1"/>
</dbReference>
<dbReference type="Gene3D" id="3.40.1170.60">
    <property type="match status" value="1"/>
</dbReference>
<protein>
    <submittedName>
        <fullName evidence="4">DNA polymerase Y family protein</fullName>
    </submittedName>
</protein>
<reference evidence="4 5" key="1">
    <citation type="submission" date="2019-02" db="EMBL/GenBank/DDBJ databases">
        <title>Prokaryotic population dynamics and viral predation in marine succession experiment using metagenomics: the confinement effect.</title>
        <authorList>
            <person name="Haro-Moreno J.M."/>
            <person name="Rodriguez-Valera F."/>
            <person name="Lopez-Perez M."/>
        </authorList>
    </citation>
    <scope>NUCLEOTIDE SEQUENCE [LARGE SCALE GENOMIC DNA]</scope>
    <source>
        <strain evidence="4">MED-G170</strain>
    </source>
</reference>
<sequence length="498" mass="57121">MKKQSKKHQRCSKPDMQNIWLYVHFPELAIEAVLLDMDKLPVDKPIAISSPQKNAQRIVCCNQLAKTWGIEPSLSLSTALAICPQLMVVVKNIRQEERLLQRLALISYSFSPEVIVDTNGLWLNLSGCEQLFQSYQEWLKRLQAKLLMQVAFIVTGVGESPLAAKLLCGSQFHKHLPNSHEIQCALVATRIDKLPSTLKQQQSFKQLGLKTIGDLLKFPRSALSRRFSSELMTTLQLLQGQKPCTSTRFKPSTEFYDEIQNTQGLYSKESLLFPMKTLLQRFSQYLIARQCHCSQLSWRFEPLLGDHQTMALNLSSSKNNWSSLLTLSRLQLESLELPQSIERVSLSCNQFVDVTESNFDLFGNQVLLDNQASELIDKLYARLGVDALSQLVTSEEYLPELAGNTQPPSKNTKTNYIASKAPQPLWLLNEPTPIQERNQKLYWRRPLTIISGPERLCGNWWQSEQQRDYYLACDSKGARYWIFRETTNKRWFVHGLFS</sequence>
<dbReference type="PANTHER" id="PTHR35369:SF2">
    <property type="entry name" value="BLR3025 PROTEIN"/>
    <property type="match status" value="1"/>
</dbReference>
<dbReference type="CDD" id="cd03468">
    <property type="entry name" value="PolY_like"/>
    <property type="match status" value="1"/>
</dbReference>
<accession>A0A520MGU7</accession>
<dbReference type="Proteomes" id="UP000315889">
    <property type="component" value="Unassembled WGS sequence"/>
</dbReference>
<dbReference type="Gene3D" id="3.30.70.270">
    <property type="match status" value="1"/>
</dbReference>
<dbReference type="EMBL" id="SHBP01000004">
    <property type="protein sequence ID" value="RZO20435.1"/>
    <property type="molecule type" value="Genomic_DNA"/>
</dbReference>
<dbReference type="InterPro" id="IPR001126">
    <property type="entry name" value="UmuC"/>
</dbReference>
<dbReference type="Pfam" id="PF00817">
    <property type="entry name" value="IMS"/>
    <property type="match status" value="1"/>
</dbReference>
<comment type="caution">
    <text evidence="4">The sequence shown here is derived from an EMBL/GenBank/DDBJ whole genome shotgun (WGS) entry which is preliminary data.</text>
</comment>
<dbReference type="PANTHER" id="PTHR35369">
    <property type="entry name" value="BLR3025 PROTEIN-RELATED"/>
    <property type="match status" value="1"/>
</dbReference>
<dbReference type="PROSITE" id="PS50173">
    <property type="entry name" value="UMUC"/>
    <property type="match status" value="1"/>
</dbReference>
<keyword evidence="2" id="KW-0227">DNA damage</keyword>
<dbReference type="InterPro" id="IPR043502">
    <property type="entry name" value="DNA/RNA_pol_sf"/>
</dbReference>
<evidence type="ECO:0000313" key="4">
    <source>
        <dbReference type="EMBL" id="RZO20435.1"/>
    </source>
</evidence>
<proteinExistence type="inferred from homology"/>
<organism evidence="4 5">
    <name type="scientific">SAR92 clade bacterium</name>
    <dbReference type="NCBI Taxonomy" id="2315479"/>
    <lineage>
        <taxon>Bacteria</taxon>
        <taxon>Pseudomonadati</taxon>
        <taxon>Pseudomonadota</taxon>
        <taxon>Gammaproteobacteria</taxon>
        <taxon>Cellvibrionales</taxon>
        <taxon>Porticoccaceae</taxon>
        <taxon>SAR92 clade</taxon>
    </lineage>
</organism>
<name>A0A520MGU7_9GAMM</name>
<evidence type="ECO:0000313" key="5">
    <source>
        <dbReference type="Proteomes" id="UP000315889"/>
    </source>
</evidence>
<dbReference type="AlphaFoldDB" id="A0A520MGU7"/>
<feature type="domain" description="UmuC" evidence="3">
    <location>
        <begin position="43"/>
        <end position="114"/>
    </location>
</feature>
<comment type="similarity">
    <text evidence="1">Belongs to the DNA polymerase type-Y family.</text>
</comment>
<dbReference type="InterPro" id="IPR050356">
    <property type="entry name" value="SulA_CellDiv_inhibitor"/>
</dbReference>
<gene>
    <name evidence="4" type="ORF">EVB03_04020</name>
</gene>
<dbReference type="InterPro" id="IPR043128">
    <property type="entry name" value="Rev_trsase/Diguanyl_cyclase"/>
</dbReference>
<evidence type="ECO:0000256" key="2">
    <source>
        <dbReference type="ARBA" id="ARBA00022763"/>
    </source>
</evidence>